<evidence type="ECO:0000256" key="6">
    <source>
        <dbReference type="SAM" id="MobiDB-lite"/>
    </source>
</evidence>
<feature type="compositionally biased region" description="Polar residues" evidence="6">
    <location>
        <begin position="141"/>
        <end position="166"/>
    </location>
</feature>
<accession>A0A0B2V7S0</accession>
<proteinExistence type="predicted"/>
<dbReference type="STRING" id="6265.A0A0B2V7S0"/>
<protein>
    <submittedName>
        <fullName evidence="8">Pogo transposable element with ZNF domain</fullName>
    </submittedName>
</protein>
<evidence type="ECO:0000313" key="8">
    <source>
        <dbReference type="EMBL" id="KHN77512.1"/>
    </source>
</evidence>
<dbReference type="PROSITE" id="PS00028">
    <property type="entry name" value="ZINC_FINGER_C2H2_1"/>
    <property type="match status" value="3"/>
</dbReference>
<dbReference type="Pfam" id="PF25429">
    <property type="entry name" value="zf-POGZ"/>
    <property type="match status" value="1"/>
</dbReference>
<dbReference type="InterPro" id="IPR013087">
    <property type="entry name" value="Znf_C2H2_type"/>
</dbReference>
<comment type="caution">
    <text evidence="8">The sequence shown here is derived from an EMBL/GenBank/DDBJ whole genome shotgun (WGS) entry which is preliminary data.</text>
</comment>
<evidence type="ECO:0000256" key="3">
    <source>
        <dbReference type="ARBA" id="ARBA00022771"/>
    </source>
</evidence>
<keyword evidence="3 5" id="KW-0863">Zinc-finger</keyword>
<dbReference type="GO" id="GO:0008270">
    <property type="term" value="F:zinc ion binding"/>
    <property type="evidence" value="ECO:0007669"/>
    <property type="project" value="UniProtKB-KW"/>
</dbReference>
<dbReference type="PANTHER" id="PTHR24379:SF121">
    <property type="entry name" value="C2H2-TYPE DOMAIN-CONTAINING PROTEIN"/>
    <property type="match status" value="1"/>
</dbReference>
<dbReference type="Proteomes" id="UP000031036">
    <property type="component" value="Unassembled WGS sequence"/>
</dbReference>
<dbReference type="InterPro" id="IPR057618">
    <property type="entry name" value="Znf_POGZ/Z280C-D-like"/>
</dbReference>
<dbReference type="PANTHER" id="PTHR24379">
    <property type="entry name" value="KRAB AND ZINC FINGER DOMAIN-CONTAINING"/>
    <property type="match status" value="1"/>
</dbReference>
<reference evidence="8 9" key="1">
    <citation type="submission" date="2014-11" db="EMBL/GenBank/DDBJ databases">
        <title>Genetic blueprint of the zoonotic pathogen Toxocara canis.</title>
        <authorList>
            <person name="Zhu X.-Q."/>
            <person name="Korhonen P.K."/>
            <person name="Cai H."/>
            <person name="Young N.D."/>
            <person name="Nejsum P."/>
            <person name="von Samson-Himmelstjerna G."/>
            <person name="Boag P.R."/>
            <person name="Tan P."/>
            <person name="Li Q."/>
            <person name="Min J."/>
            <person name="Yang Y."/>
            <person name="Wang X."/>
            <person name="Fang X."/>
            <person name="Hall R.S."/>
            <person name="Hofmann A."/>
            <person name="Sternberg P.W."/>
            <person name="Jex A.R."/>
            <person name="Gasser R.B."/>
        </authorList>
    </citation>
    <scope>NUCLEOTIDE SEQUENCE [LARGE SCALE GENOMIC DNA]</scope>
    <source>
        <strain evidence="8">PN_DK_2014</strain>
    </source>
</reference>
<dbReference type="GO" id="GO:0003677">
    <property type="term" value="F:DNA binding"/>
    <property type="evidence" value="ECO:0007669"/>
    <property type="project" value="UniProtKB-KW"/>
</dbReference>
<dbReference type="OrthoDB" id="5876240at2759"/>
<keyword evidence="2" id="KW-0677">Repeat</keyword>
<evidence type="ECO:0000256" key="2">
    <source>
        <dbReference type="ARBA" id="ARBA00022737"/>
    </source>
</evidence>
<evidence type="ECO:0000259" key="7">
    <source>
        <dbReference type="PROSITE" id="PS50157"/>
    </source>
</evidence>
<name>A0A0B2V7S0_TOXCA</name>
<dbReference type="PROSITE" id="PS50157">
    <property type="entry name" value="ZINC_FINGER_C2H2_2"/>
    <property type="match status" value="2"/>
</dbReference>
<dbReference type="AlphaFoldDB" id="A0A0B2V7S0"/>
<feature type="domain" description="C2H2-type" evidence="7">
    <location>
        <begin position="444"/>
        <end position="471"/>
    </location>
</feature>
<evidence type="ECO:0000256" key="4">
    <source>
        <dbReference type="ARBA" id="ARBA00022833"/>
    </source>
</evidence>
<keyword evidence="9" id="KW-1185">Reference proteome</keyword>
<evidence type="ECO:0000256" key="5">
    <source>
        <dbReference type="PROSITE-ProRule" id="PRU00042"/>
    </source>
</evidence>
<feature type="domain" description="C2H2-type" evidence="7">
    <location>
        <begin position="376"/>
        <end position="404"/>
    </location>
</feature>
<feature type="region of interest" description="Disordered" evidence="6">
    <location>
        <begin position="141"/>
        <end position="167"/>
    </location>
</feature>
<evidence type="ECO:0000256" key="1">
    <source>
        <dbReference type="ARBA" id="ARBA00022723"/>
    </source>
</evidence>
<gene>
    <name evidence="8" type="primary">Pogz</name>
    <name evidence="8" type="ORF">Tcan_16408</name>
</gene>
<dbReference type="EMBL" id="JPKZ01002270">
    <property type="protein sequence ID" value="KHN77512.1"/>
    <property type="molecule type" value="Genomic_DNA"/>
</dbReference>
<keyword evidence="1" id="KW-0479">Metal-binding</keyword>
<sequence>MYCNSAHSLVPEVITLSDSDDEDDSMREVQKAAATSATASVSIVHERPLSPSAFLFPSQQTSLSCRTPLANCSATTECALGMNDIALRSSHLRSSKRLAQDHQDVVAVKRSAVADNSQRRPLQQSAQIVPSVRPTFAYDVVSSTPSTSNSRLRQPSVQDHATNGEPNRNIRASMMVRGHSAVPYSQQNSRPVSQQRYKTAEPQNSCSSQVQRNKLLASSQPILRQQPTAQRRTTPINSASSWHPVTQRTTTLNSYCYESFDPKAPPFEAQTFSARFKCSYGRCRKILSNNVSLMFHVWTHLMCGSPSEAGGDSKNYLETASICPQCLHAFPTPRDMQLHYSNVHGDHPSEVTCKICELTVDPAVHTSLHGDDDAPYHCRKCRYRTSIRTHLLDHFVRFHSNTRSLLCPFCLSSFSVGSNSSNSSVVTCTQFVGHMRQHRTIKNIRCCCCALKFVRQFDRKAHKKDHTKKNPKWISKPYTKHQRRKGRKVWPASDSHRCLECAEVVDDLQEHTRQIRTCARCEYSTACDDEYMHHKGVQCTKRRSGFTRSRLLRCCVICTKCGRKSADPESIFPHLMKCSEGSAIVHDADREPIDERAAAREQQEIEHFALRERDLLADDGWLPAAAKAEREQNLPDSIKRVNVMLNSITDYEHFLEASKRKLAQISVCCGFPTPGIFLWISKEQSKPYVLREYRKPSNILIEHFALRERDLLADDGWLPAAAKAEREQNLPDSIKRVNVMLNSITDYEHFLEASKRKLACVEEEVLEEELNDVLLCMDGFDPEIA</sequence>
<dbReference type="SMART" id="SM00355">
    <property type="entry name" value="ZnF_C2H2"/>
    <property type="match status" value="5"/>
</dbReference>
<feature type="region of interest" description="Disordered" evidence="6">
    <location>
        <begin position="217"/>
        <end position="244"/>
    </location>
</feature>
<keyword evidence="4" id="KW-0862">Zinc</keyword>
<organism evidence="8 9">
    <name type="scientific">Toxocara canis</name>
    <name type="common">Canine roundworm</name>
    <dbReference type="NCBI Taxonomy" id="6265"/>
    <lineage>
        <taxon>Eukaryota</taxon>
        <taxon>Metazoa</taxon>
        <taxon>Ecdysozoa</taxon>
        <taxon>Nematoda</taxon>
        <taxon>Chromadorea</taxon>
        <taxon>Rhabditida</taxon>
        <taxon>Spirurina</taxon>
        <taxon>Ascaridomorpha</taxon>
        <taxon>Ascaridoidea</taxon>
        <taxon>Toxocaridae</taxon>
        <taxon>Toxocara</taxon>
    </lineage>
</organism>
<evidence type="ECO:0000313" key="9">
    <source>
        <dbReference type="Proteomes" id="UP000031036"/>
    </source>
</evidence>